<dbReference type="EMBL" id="MU252234">
    <property type="protein sequence ID" value="KAG9227999.1"/>
    <property type="molecule type" value="Genomic_DNA"/>
</dbReference>
<accession>A0A9P8BYV0</accession>
<evidence type="ECO:0000313" key="1">
    <source>
        <dbReference type="EMBL" id="KAG9227999.1"/>
    </source>
</evidence>
<dbReference type="OrthoDB" id="3145928at2759"/>
<comment type="caution">
    <text evidence="1">The sequence shown here is derived from an EMBL/GenBank/DDBJ whole genome shotgun (WGS) entry which is preliminary data.</text>
</comment>
<name>A0A9P8BYV0_9HELO</name>
<dbReference type="Proteomes" id="UP000824998">
    <property type="component" value="Unassembled WGS sequence"/>
</dbReference>
<evidence type="ECO:0000313" key="2">
    <source>
        <dbReference type="Proteomes" id="UP000824998"/>
    </source>
</evidence>
<dbReference type="AlphaFoldDB" id="A0A9P8BYV0"/>
<sequence length="121" mass="13937">MIDEADRKRSLTVVYITLSRAMLSLMTEARTNGPDSLQTSRYAKVVDIIEDISIRKIFMAPSPPPLDLGVIPPLLFTLRWCKDVVIKFRAMELLKSCPIREGLWYRDDIITLVEQQSLVWI</sequence>
<proteinExistence type="predicted"/>
<gene>
    <name evidence="1" type="ORF">BJ875DRAFT_478774</name>
</gene>
<keyword evidence="2" id="KW-1185">Reference proteome</keyword>
<protein>
    <submittedName>
        <fullName evidence="1">Uncharacterized protein</fullName>
    </submittedName>
</protein>
<organism evidence="1 2">
    <name type="scientific">Amylocarpus encephaloides</name>
    <dbReference type="NCBI Taxonomy" id="45428"/>
    <lineage>
        <taxon>Eukaryota</taxon>
        <taxon>Fungi</taxon>
        <taxon>Dikarya</taxon>
        <taxon>Ascomycota</taxon>
        <taxon>Pezizomycotina</taxon>
        <taxon>Leotiomycetes</taxon>
        <taxon>Helotiales</taxon>
        <taxon>Helotiales incertae sedis</taxon>
        <taxon>Amylocarpus</taxon>
    </lineage>
</organism>
<reference evidence="1" key="1">
    <citation type="journal article" date="2021" name="IMA Fungus">
        <title>Genomic characterization of three marine fungi, including Emericellopsis atlantica sp. nov. with signatures of a generalist lifestyle and marine biomass degradation.</title>
        <authorList>
            <person name="Hagestad O.C."/>
            <person name="Hou L."/>
            <person name="Andersen J.H."/>
            <person name="Hansen E.H."/>
            <person name="Altermark B."/>
            <person name="Li C."/>
            <person name="Kuhnert E."/>
            <person name="Cox R.J."/>
            <person name="Crous P.W."/>
            <person name="Spatafora J.W."/>
            <person name="Lail K."/>
            <person name="Amirebrahimi M."/>
            <person name="Lipzen A."/>
            <person name="Pangilinan J."/>
            <person name="Andreopoulos W."/>
            <person name="Hayes R.D."/>
            <person name="Ng V."/>
            <person name="Grigoriev I.V."/>
            <person name="Jackson S.A."/>
            <person name="Sutton T.D.S."/>
            <person name="Dobson A.D.W."/>
            <person name="Rama T."/>
        </authorList>
    </citation>
    <scope>NUCLEOTIDE SEQUENCE</scope>
    <source>
        <strain evidence="1">TRa018bII</strain>
    </source>
</reference>